<evidence type="ECO:0000313" key="2">
    <source>
        <dbReference type="Proteomes" id="UP000019116"/>
    </source>
</evidence>
<dbReference type="AlphaFoldDB" id="A0A3B6ERE3"/>
<reference evidence="1" key="2">
    <citation type="submission" date="2018-10" db="UniProtKB">
        <authorList>
            <consortium name="EnsemblPlants"/>
        </authorList>
    </citation>
    <scope>IDENTIFICATION</scope>
</reference>
<dbReference type="EnsemblPlants" id="TraesCS3A02G391200.1">
    <property type="protein sequence ID" value="TraesCS3A02G391200.1.cds1"/>
    <property type="gene ID" value="TraesCS3A02G391200"/>
</dbReference>
<sequence length="222" mass="22618">MILVSGTPKRATAPKADRSVLVVLDVEALRGALAKGGVALVGAKGGLGVGLAPHQERRPGLLLVLRLAGPGLEGALLEGTPEGEGQVPGLLGLELVHGVQVQGRLLLTLSTGEEDNGGDGSRDGPLEGADGVLSNHLRGHLLGVGSRGDHVGLQEGALKEDMLVVEGLVAGSKDDLSHVSTAVNVMRSINKDLRLNNGHQPILLADDGIASQTLSVLVDGEL</sequence>
<dbReference type="Gramene" id="TraesCS3A02G391200.1">
    <property type="protein sequence ID" value="TraesCS3A02G391200.1.cds1"/>
    <property type="gene ID" value="TraesCS3A02G391200"/>
</dbReference>
<dbReference type="Proteomes" id="UP000019116">
    <property type="component" value="Chromosome 3A"/>
</dbReference>
<evidence type="ECO:0000313" key="1">
    <source>
        <dbReference type="EnsemblPlants" id="TraesCS3A02G391200.1.cds1"/>
    </source>
</evidence>
<reference evidence="1" key="1">
    <citation type="submission" date="2018-08" db="EMBL/GenBank/DDBJ databases">
        <authorList>
            <person name="Rossello M."/>
        </authorList>
    </citation>
    <scope>NUCLEOTIDE SEQUENCE [LARGE SCALE GENOMIC DNA]</scope>
    <source>
        <strain evidence="1">cv. Chinese Spring</strain>
    </source>
</reference>
<dbReference type="Gramene" id="TraesCS3A03G0919700.1">
    <property type="protein sequence ID" value="TraesCS3A03G0919700.1.CDS1"/>
    <property type="gene ID" value="TraesCS3A03G0919700"/>
</dbReference>
<dbReference type="OrthoDB" id="10267033at2759"/>
<keyword evidence="2" id="KW-1185">Reference proteome</keyword>
<protein>
    <submittedName>
        <fullName evidence="1">Uncharacterized protein</fullName>
    </submittedName>
</protein>
<organism evidence="1">
    <name type="scientific">Triticum aestivum</name>
    <name type="common">Wheat</name>
    <dbReference type="NCBI Taxonomy" id="4565"/>
    <lineage>
        <taxon>Eukaryota</taxon>
        <taxon>Viridiplantae</taxon>
        <taxon>Streptophyta</taxon>
        <taxon>Embryophyta</taxon>
        <taxon>Tracheophyta</taxon>
        <taxon>Spermatophyta</taxon>
        <taxon>Magnoliopsida</taxon>
        <taxon>Liliopsida</taxon>
        <taxon>Poales</taxon>
        <taxon>Poaceae</taxon>
        <taxon>BOP clade</taxon>
        <taxon>Pooideae</taxon>
        <taxon>Triticodae</taxon>
        <taxon>Triticeae</taxon>
        <taxon>Triticinae</taxon>
        <taxon>Triticum</taxon>
    </lineage>
</organism>
<name>A0A3B6ERE3_WHEAT</name>
<proteinExistence type="predicted"/>
<accession>A0A3B6ERE3</accession>